<evidence type="ECO:0000256" key="2">
    <source>
        <dbReference type="ARBA" id="ARBA00022527"/>
    </source>
</evidence>
<dbReference type="PROSITE" id="PS00107">
    <property type="entry name" value="PROTEIN_KINASE_ATP"/>
    <property type="match status" value="1"/>
</dbReference>
<keyword evidence="3" id="KW-0808">Transferase</keyword>
<evidence type="ECO:0000256" key="3">
    <source>
        <dbReference type="ARBA" id="ARBA00022679"/>
    </source>
</evidence>
<keyword evidence="11" id="KW-1185">Reference proteome</keyword>
<dbReference type="PANTHER" id="PTHR24056:SF546">
    <property type="entry name" value="CYCLIN-DEPENDENT KINASE 12"/>
    <property type="match status" value="1"/>
</dbReference>
<feature type="compositionally biased region" description="Basic and acidic residues" evidence="8">
    <location>
        <begin position="115"/>
        <end position="125"/>
    </location>
</feature>
<dbReference type="InterPro" id="IPR017441">
    <property type="entry name" value="Protein_kinase_ATP_BS"/>
</dbReference>
<comment type="caution">
    <text evidence="10">The sequence shown here is derived from an EMBL/GenBank/DDBJ whole genome shotgun (WGS) entry which is preliminary data.</text>
</comment>
<feature type="compositionally biased region" description="Basic and acidic residues" evidence="8">
    <location>
        <begin position="64"/>
        <end position="76"/>
    </location>
</feature>
<dbReference type="Pfam" id="PF00069">
    <property type="entry name" value="Pkinase"/>
    <property type="match status" value="1"/>
</dbReference>
<evidence type="ECO:0000256" key="7">
    <source>
        <dbReference type="PROSITE-ProRule" id="PRU10141"/>
    </source>
</evidence>
<dbReference type="Gene3D" id="1.10.510.10">
    <property type="entry name" value="Transferase(Phosphotransferase) domain 1"/>
    <property type="match status" value="1"/>
</dbReference>
<dbReference type="Gene3D" id="3.30.200.20">
    <property type="entry name" value="Phosphorylase Kinase, domain 1"/>
    <property type="match status" value="1"/>
</dbReference>
<keyword evidence="6 7" id="KW-0067">ATP-binding</keyword>
<dbReference type="InterPro" id="IPR000719">
    <property type="entry name" value="Prot_kinase_dom"/>
</dbReference>
<feature type="compositionally biased region" description="Basic residues" evidence="8">
    <location>
        <begin position="290"/>
        <end position="332"/>
    </location>
</feature>
<feature type="compositionally biased region" description="Low complexity" evidence="8">
    <location>
        <begin position="333"/>
        <end position="353"/>
    </location>
</feature>
<dbReference type="InterPro" id="IPR008271">
    <property type="entry name" value="Ser/Thr_kinase_AS"/>
</dbReference>
<keyword evidence="2" id="KW-0723">Serine/threonine-protein kinase</keyword>
<dbReference type="EMBL" id="CAXLJM020000007">
    <property type="protein sequence ID" value="CAL8074439.1"/>
    <property type="molecule type" value="Genomic_DNA"/>
</dbReference>
<dbReference type="InterPro" id="IPR011009">
    <property type="entry name" value="Kinase-like_dom_sf"/>
</dbReference>
<feature type="region of interest" description="Disordered" evidence="8">
    <location>
        <begin position="581"/>
        <end position="653"/>
    </location>
</feature>
<evidence type="ECO:0000256" key="4">
    <source>
        <dbReference type="ARBA" id="ARBA00022741"/>
    </source>
</evidence>
<evidence type="ECO:0000313" key="11">
    <source>
        <dbReference type="Proteomes" id="UP001642540"/>
    </source>
</evidence>
<evidence type="ECO:0000256" key="6">
    <source>
        <dbReference type="ARBA" id="ARBA00022840"/>
    </source>
</evidence>
<feature type="region of interest" description="Disordered" evidence="8">
    <location>
        <begin position="1077"/>
        <end position="1132"/>
    </location>
</feature>
<feature type="compositionally biased region" description="Polar residues" evidence="8">
    <location>
        <begin position="581"/>
        <end position="611"/>
    </location>
</feature>
<evidence type="ECO:0000313" key="10">
    <source>
        <dbReference type="EMBL" id="CAL8074439.1"/>
    </source>
</evidence>
<feature type="compositionally biased region" description="Low complexity" evidence="8">
    <location>
        <begin position="146"/>
        <end position="157"/>
    </location>
</feature>
<feature type="region of interest" description="Disordered" evidence="8">
    <location>
        <begin position="1"/>
        <end position="527"/>
    </location>
</feature>
<feature type="compositionally biased region" description="Polar residues" evidence="8">
    <location>
        <begin position="271"/>
        <end position="287"/>
    </location>
</feature>
<dbReference type="Proteomes" id="UP001642540">
    <property type="component" value="Unassembled WGS sequence"/>
</dbReference>
<sequence>MPFHTAYRRNSTENTPSSSNRHGYNSHNSGYRNSDRERYAGSSHNARYDNRDRSPPQLSSNNRYADHKRYSKDNSRRSRRRRESGGSVGSHKSGGRRSGDYSEVSSDGLSEPEAGEIKSDSESKSAKGQPGGGGKFHSGATSTTPSKSNSHHGSNSKSSHRRYRQRSSSISEGELSSDDEDKKKGGNRRTPTTSDKRRRDSSREDSRKRNDSLSNNSNHVKPNAPIPLFTNEKTHTRVIVPSTADEDVQSDGDNVQKPVISSPPTKKLKTSENGESDSANTDKSGQSSRSKSKKRKKEKRKHKEKKKDKEKKKKVKKTKERSHTKGRKRSRSKSGSSSSESGSDSDSGGSRSRNILEKDSEPATLGSPISSDDDAAAIAAVVPPPLPISIETTPPYPHPAGLSFAEDLLHGSPVSPPGVERRIIAPARSPEPEFQNHRMSPLYSPHTPSLPPKAYEKYIPPVDLHKKKTSGFNETDDRRLKKKKRHRKESESPKPKKIVQGLPKSPVVANNGNVESGNTTPAKKMKPMDNIAATSFFAQLVRAQHGPVPKEKSPSPPPVVVVDQENNSDLQIVSEVVTINDDSQGSDSNSMVQNIPTPQQQIHTEPNTTGDSLDGEALKFADSFTLPGSEGSSQKSTPSSSVPNNPTLPSLMQLPFPPGMDGIKNNVNVLANTMNLMPGLTNSQALYGNFQGASDALKVSMKKKVMSITKDLPMPPVGPDAQLLSGQDSRKKYLKPKIIFKRKELADWGDRCVDSFEMIAQIGEGTYGQVYKAKDKISGSMAALKKVRLENEKEGFPITAVREIKILRQLNHKNIVNLKEIITDKADALDFRKDRGSFYLVFEYMDHDLMGLLESGMVNFTEDHNASIMRQLLDGLSYCHRKNFLHRDIKCSNILMNNKGQIKLADFGLARLYNAKDKGRPYTNKVITLWYRPPELLLGEERYGPAIDVWSCGCILGELFLKRPMFQANVEIAQLEVISRLCGSPEPGAWPRVIDLPLWPTIRFKKTYRRVLRDEFVNFMPGSALDLLDKMLELDPEKRISAEDALNSKWLKAVNPEKMSPPDLPTWQDCHELWSKKQRRRNRENKPKAAQGLLPVKIEGTGGGGSGSSNPPTNDGSEFLPTTGTTSSEPPC</sequence>
<evidence type="ECO:0000259" key="9">
    <source>
        <dbReference type="PROSITE" id="PS50011"/>
    </source>
</evidence>
<comment type="similarity">
    <text evidence="1">Belongs to the protein kinase superfamily. CMGC Ser/Thr protein kinase family. CDC2/CDKX subfamily.</text>
</comment>
<accession>A0ABP1PUG3</accession>
<feature type="compositionally biased region" description="Polar residues" evidence="8">
    <location>
        <begin position="1120"/>
        <end position="1132"/>
    </location>
</feature>
<keyword evidence="5" id="KW-0418">Kinase</keyword>
<reference evidence="10 11" key="1">
    <citation type="submission" date="2024-08" db="EMBL/GenBank/DDBJ databases">
        <authorList>
            <person name="Cucini C."/>
            <person name="Frati F."/>
        </authorList>
    </citation>
    <scope>NUCLEOTIDE SEQUENCE [LARGE SCALE GENOMIC DNA]</scope>
</reference>
<dbReference type="PANTHER" id="PTHR24056">
    <property type="entry name" value="CELL DIVISION PROTEIN KINASE"/>
    <property type="match status" value="1"/>
</dbReference>
<protein>
    <recommendedName>
        <fullName evidence="9">Protein kinase domain-containing protein</fullName>
    </recommendedName>
</protein>
<organism evidence="10 11">
    <name type="scientific">Orchesella dallaii</name>
    <dbReference type="NCBI Taxonomy" id="48710"/>
    <lineage>
        <taxon>Eukaryota</taxon>
        <taxon>Metazoa</taxon>
        <taxon>Ecdysozoa</taxon>
        <taxon>Arthropoda</taxon>
        <taxon>Hexapoda</taxon>
        <taxon>Collembola</taxon>
        <taxon>Entomobryomorpha</taxon>
        <taxon>Entomobryoidea</taxon>
        <taxon>Orchesellidae</taxon>
        <taxon>Orchesellinae</taxon>
        <taxon>Orchesella</taxon>
    </lineage>
</organism>
<dbReference type="CDD" id="cd07864">
    <property type="entry name" value="STKc_CDK12"/>
    <property type="match status" value="1"/>
</dbReference>
<proteinExistence type="inferred from homology"/>
<dbReference type="InterPro" id="IPR050108">
    <property type="entry name" value="CDK"/>
</dbReference>
<feature type="compositionally biased region" description="Low complexity" evidence="8">
    <location>
        <begin position="629"/>
        <end position="651"/>
    </location>
</feature>
<feature type="compositionally biased region" description="Basic and acidic residues" evidence="8">
    <location>
        <begin position="194"/>
        <end position="211"/>
    </location>
</feature>
<evidence type="ECO:0000256" key="8">
    <source>
        <dbReference type="SAM" id="MobiDB-lite"/>
    </source>
</evidence>
<feature type="domain" description="Protein kinase" evidence="9">
    <location>
        <begin position="756"/>
        <end position="1051"/>
    </location>
</feature>
<dbReference type="PROSITE" id="PS50011">
    <property type="entry name" value="PROTEIN_KINASE_DOM"/>
    <property type="match status" value="1"/>
</dbReference>
<dbReference type="SUPFAM" id="SSF56112">
    <property type="entry name" value="Protein kinase-like (PK-like)"/>
    <property type="match status" value="1"/>
</dbReference>
<evidence type="ECO:0000256" key="1">
    <source>
        <dbReference type="ARBA" id="ARBA00006485"/>
    </source>
</evidence>
<gene>
    <name evidence="10" type="ORF">ODALV1_LOCUS2887</name>
</gene>
<feature type="compositionally biased region" description="Low complexity" evidence="8">
    <location>
        <begin position="1108"/>
        <end position="1117"/>
    </location>
</feature>
<evidence type="ECO:0000256" key="5">
    <source>
        <dbReference type="ARBA" id="ARBA00022777"/>
    </source>
</evidence>
<name>A0ABP1PUG3_9HEXA</name>
<dbReference type="SMART" id="SM00220">
    <property type="entry name" value="S_TKc"/>
    <property type="match status" value="1"/>
</dbReference>
<feature type="binding site" evidence="7">
    <location>
        <position position="785"/>
    </location>
    <ligand>
        <name>ATP</name>
        <dbReference type="ChEBI" id="CHEBI:30616"/>
    </ligand>
</feature>
<feature type="compositionally biased region" description="Polar residues" evidence="8">
    <location>
        <begin position="8"/>
        <end position="32"/>
    </location>
</feature>
<feature type="compositionally biased region" description="Polar residues" evidence="8">
    <location>
        <begin position="508"/>
        <end position="521"/>
    </location>
</feature>
<keyword evidence="4 7" id="KW-0547">Nucleotide-binding</keyword>
<dbReference type="PROSITE" id="PS00108">
    <property type="entry name" value="PROTEIN_KINASE_ST"/>
    <property type="match status" value="1"/>
</dbReference>